<name>A0A240ELK7_9VIBR</name>
<dbReference type="OrthoDB" id="9797134at2"/>
<gene>
    <name evidence="1" type="ORF">VTH8203_03230</name>
</gene>
<dbReference type="AlphaFoldDB" id="A0A240ELK7"/>
<proteinExistence type="predicted"/>
<accession>A0A240ELK7</accession>
<dbReference type="Proteomes" id="UP000219336">
    <property type="component" value="Unassembled WGS sequence"/>
</dbReference>
<sequence length="49" mass="5517">MTQLQTCLPRILPKLSDDDRHIIEMCDLNGLPQLDYAQKYGLTLAATKA</sequence>
<reference evidence="2" key="1">
    <citation type="submission" date="2016-06" db="EMBL/GenBank/DDBJ databases">
        <authorList>
            <person name="Rodrigo-Torres L."/>
            <person name="Arahal R.D."/>
            <person name="Lucena T."/>
        </authorList>
    </citation>
    <scope>NUCLEOTIDE SEQUENCE [LARGE SCALE GENOMIC DNA]</scope>
    <source>
        <strain evidence="2">CECT8203</strain>
    </source>
</reference>
<evidence type="ECO:0000313" key="2">
    <source>
        <dbReference type="Proteomes" id="UP000219336"/>
    </source>
</evidence>
<evidence type="ECO:0000313" key="1">
    <source>
        <dbReference type="EMBL" id="SNX49582.1"/>
    </source>
</evidence>
<keyword evidence="2" id="KW-1185">Reference proteome</keyword>
<dbReference type="EMBL" id="OANU01000064">
    <property type="protein sequence ID" value="SNX49582.1"/>
    <property type="molecule type" value="Genomic_DNA"/>
</dbReference>
<protein>
    <submittedName>
        <fullName evidence="1">RNA polymerase sigma factor SigZ</fullName>
    </submittedName>
</protein>
<organism evidence="1 2">
    <name type="scientific">Vibrio thalassae</name>
    <dbReference type="NCBI Taxonomy" id="1243014"/>
    <lineage>
        <taxon>Bacteria</taxon>
        <taxon>Pseudomonadati</taxon>
        <taxon>Pseudomonadota</taxon>
        <taxon>Gammaproteobacteria</taxon>
        <taxon>Vibrionales</taxon>
        <taxon>Vibrionaceae</taxon>
        <taxon>Vibrio</taxon>
    </lineage>
</organism>